<dbReference type="AlphaFoldDB" id="A0A0F6YGF4"/>
<reference evidence="4 5" key="1">
    <citation type="submission" date="2015-03" db="EMBL/GenBank/DDBJ databases">
        <title>Genome assembly of Sandaracinus amylolyticus DSM 53668.</title>
        <authorList>
            <person name="Sharma G."/>
            <person name="Subramanian S."/>
        </authorList>
    </citation>
    <scope>NUCLEOTIDE SEQUENCE [LARGE SCALE GENOMIC DNA]</scope>
    <source>
        <strain evidence="4 5">DSM 53668</strain>
    </source>
</reference>
<sequence>MDTTSRSPVALVTGASSGVGLALTSRLLAERWSVVTLTRSPLPQHDPALAAARAEGRLRAHHADLADLRGLARALEGIAAAEPRIDLLVNNAGVSLDAPRAAASGRDVHFDVNVLAPYVIARALAPNVAKGEHRTILNVSSNALLQVKELDLDELMRPTRFTKLFGSYAASKLALSLWTHEMAALLPGGVEMRSVCPGANDTPMTRGAGMPGWLRVLVPILFRDPKHGAARVLDAARGGLPRGAFLHRGRPAAIPHLHRAREVHDLVASLAG</sequence>
<dbReference type="STRING" id="927083.DB32_001765"/>
<dbReference type="RefSeq" id="WP_053231939.1">
    <property type="nucleotide sequence ID" value="NZ_CP011125.1"/>
</dbReference>
<dbReference type="KEGG" id="samy:DB32_001765"/>
<evidence type="ECO:0000256" key="2">
    <source>
        <dbReference type="ARBA" id="ARBA00023002"/>
    </source>
</evidence>
<dbReference type="InterPro" id="IPR002347">
    <property type="entry name" value="SDR_fam"/>
</dbReference>
<accession>A0A0F6YGF4</accession>
<dbReference type="Pfam" id="PF00106">
    <property type="entry name" value="adh_short"/>
    <property type="match status" value="1"/>
</dbReference>
<dbReference type="PRINTS" id="PR00080">
    <property type="entry name" value="SDRFAMILY"/>
</dbReference>
<dbReference type="Gene3D" id="3.40.50.720">
    <property type="entry name" value="NAD(P)-binding Rossmann-like Domain"/>
    <property type="match status" value="1"/>
</dbReference>
<evidence type="ECO:0000256" key="3">
    <source>
        <dbReference type="RuleBase" id="RU000363"/>
    </source>
</evidence>
<dbReference type="PROSITE" id="PS00061">
    <property type="entry name" value="ADH_SHORT"/>
    <property type="match status" value="1"/>
</dbReference>
<dbReference type="EMBL" id="CP011125">
    <property type="protein sequence ID" value="AKF04616.1"/>
    <property type="molecule type" value="Genomic_DNA"/>
</dbReference>
<dbReference type="PANTHER" id="PTHR24320">
    <property type="entry name" value="RETINOL DEHYDROGENASE"/>
    <property type="match status" value="1"/>
</dbReference>
<name>A0A0F6YGF4_9BACT</name>
<proteinExistence type="inferred from homology"/>
<dbReference type="PRINTS" id="PR00081">
    <property type="entry name" value="GDHRDH"/>
</dbReference>
<comment type="similarity">
    <text evidence="1 3">Belongs to the short-chain dehydrogenases/reductases (SDR) family.</text>
</comment>
<evidence type="ECO:0000313" key="4">
    <source>
        <dbReference type="EMBL" id="AKF04616.1"/>
    </source>
</evidence>
<dbReference type="GO" id="GO:0016491">
    <property type="term" value="F:oxidoreductase activity"/>
    <property type="evidence" value="ECO:0007669"/>
    <property type="project" value="UniProtKB-KW"/>
</dbReference>
<keyword evidence="5" id="KW-1185">Reference proteome</keyword>
<dbReference type="InterPro" id="IPR020904">
    <property type="entry name" value="Sc_DH/Rdtase_CS"/>
</dbReference>
<dbReference type="InterPro" id="IPR036291">
    <property type="entry name" value="NAD(P)-bd_dom_sf"/>
</dbReference>
<protein>
    <submittedName>
        <fullName evidence="4">Putative oxidoreductase</fullName>
    </submittedName>
</protein>
<organism evidence="4 5">
    <name type="scientific">Sandaracinus amylolyticus</name>
    <dbReference type="NCBI Taxonomy" id="927083"/>
    <lineage>
        <taxon>Bacteria</taxon>
        <taxon>Pseudomonadati</taxon>
        <taxon>Myxococcota</taxon>
        <taxon>Polyangia</taxon>
        <taxon>Polyangiales</taxon>
        <taxon>Sandaracinaceae</taxon>
        <taxon>Sandaracinus</taxon>
    </lineage>
</organism>
<dbReference type="Proteomes" id="UP000034883">
    <property type="component" value="Chromosome"/>
</dbReference>
<dbReference type="SUPFAM" id="SSF51735">
    <property type="entry name" value="NAD(P)-binding Rossmann-fold domains"/>
    <property type="match status" value="1"/>
</dbReference>
<dbReference type="OrthoDB" id="5419864at2"/>
<evidence type="ECO:0000313" key="5">
    <source>
        <dbReference type="Proteomes" id="UP000034883"/>
    </source>
</evidence>
<evidence type="ECO:0000256" key="1">
    <source>
        <dbReference type="ARBA" id="ARBA00006484"/>
    </source>
</evidence>
<keyword evidence="2" id="KW-0560">Oxidoreductase</keyword>
<dbReference type="PANTHER" id="PTHR24320:SF148">
    <property type="entry name" value="NAD(P)-BINDING ROSSMANN-FOLD SUPERFAMILY PROTEIN"/>
    <property type="match status" value="1"/>
</dbReference>
<gene>
    <name evidence="4" type="ORF">DB32_001765</name>
</gene>